<organism evidence="1 2">
    <name type="scientific">Anisodus tanguticus</name>
    <dbReference type="NCBI Taxonomy" id="243964"/>
    <lineage>
        <taxon>Eukaryota</taxon>
        <taxon>Viridiplantae</taxon>
        <taxon>Streptophyta</taxon>
        <taxon>Embryophyta</taxon>
        <taxon>Tracheophyta</taxon>
        <taxon>Spermatophyta</taxon>
        <taxon>Magnoliopsida</taxon>
        <taxon>eudicotyledons</taxon>
        <taxon>Gunneridae</taxon>
        <taxon>Pentapetalae</taxon>
        <taxon>asterids</taxon>
        <taxon>lamiids</taxon>
        <taxon>Solanales</taxon>
        <taxon>Solanaceae</taxon>
        <taxon>Solanoideae</taxon>
        <taxon>Hyoscyameae</taxon>
        <taxon>Anisodus</taxon>
    </lineage>
</organism>
<evidence type="ECO:0000313" key="1">
    <source>
        <dbReference type="EMBL" id="KAK4338072.1"/>
    </source>
</evidence>
<keyword evidence="2" id="KW-1185">Reference proteome</keyword>
<sequence>MESHTQLQKLRLTFYSSPDVSKLHLPPNLKKLVLEGTNEKAQFPPLRDYQVWSISRDPLSFLDIQTLKQIELRGYRTKSREVSAVKIKEEVEENEGNDRLNLIIKRRLARMMLLPMISDSEDDADRMDDDSYFS</sequence>
<protein>
    <submittedName>
        <fullName evidence="1">Uncharacterized protein</fullName>
    </submittedName>
</protein>
<dbReference type="EMBL" id="JAVYJV010000024">
    <property type="protein sequence ID" value="KAK4338072.1"/>
    <property type="molecule type" value="Genomic_DNA"/>
</dbReference>
<accession>A0AAE1QTX9</accession>
<dbReference type="PANTHER" id="PTHR15140:SF44">
    <property type="entry name" value="LATE BLIGHT RESISTANCE PROTEIN HOMOLOG R1B-23 ISOFORM X1"/>
    <property type="match status" value="1"/>
</dbReference>
<dbReference type="AlphaFoldDB" id="A0AAE1QTX9"/>
<name>A0AAE1QTX9_9SOLA</name>
<comment type="caution">
    <text evidence="1">The sequence shown here is derived from an EMBL/GenBank/DDBJ whole genome shotgun (WGS) entry which is preliminary data.</text>
</comment>
<proteinExistence type="predicted"/>
<reference evidence="1" key="1">
    <citation type="submission" date="2023-12" db="EMBL/GenBank/DDBJ databases">
        <title>Genome assembly of Anisodus tanguticus.</title>
        <authorList>
            <person name="Wang Y.-J."/>
        </authorList>
    </citation>
    <scope>NUCLEOTIDE SEQUENCE</scope>
    <source>
        <strain evidence="1">KB-2021</strain>
        <tissue evidence="1">Leaf</tissue>
    </source>
</reference>
<dbReference type="Proteomes" id="UP001291623">
    <property type="component" value="Unassembled WGS sequence"/>
</dbReference>
<gene>
    <name evidence="1" type="ORF">RND71_042559</name>
</gene>
<dbReference type="PANTHER" id="PTHR15140">
    <property type="entry name" value="TUBULIN-SPECIFIC CHAPERONE E"/>
    <property type="match status" value="1"/>
</dbReference>
<evidence type="ECO:0000313" key="2">
    <source>
        <dbReference type="Proteomes" id="UP001291623"/>
    </source>
</evidence>